<proteinExistence type="predicted"/>
<name>A0A5B7CV95_PORTR</name>
<dbReference type="AlphaFoldDB" id="A0A5B7CV95"/>
<protein>
    <submittedName>
        <fullName evidence="2">Uncharacterized protein</fullName>
    </submittedName>
</protein>
<accession>A0A5B7CV95</accession>
<evidence type="ECO:0000313" key="3">
    <source>
        <dbReference type="Proteomes" id="UP000324222"/>
    </source>
</evidence>
<comment type="caution">
    <text evidence="2">The sequence shown here is derived from an EMBL/GenBank/DDBJ whole genome shotgun (WGS) entry which is preliminary data.</text>
</comment>
<reference evidence="2 3" key="1">
    <citation type="submission" date="2019-05" db="EMBL/GenBank/DDBJ databases">
        <title>Another draft genome of Portunus trituberculatus and its Hox gene families provides insights of decapod evolution.</title>
        <authorList>
            <person name="Jeong J.-H."/>
            <person name="Song I."/>
            <person name="Kim S."/>
            <person name="Choi T."/>
            <person name="Kim D."/>
            <person name="Ryu S."/>
            <person name="Kim W."/>
        </authorList>
    </citation>
    <scope>NUCLEOTIDE SEQUENCE [LARGE SCALE GENOMIC DNA]</scope>
    <source>
        <tissue evidence="2">Muscle</tissue>
    </source>
</reference>
<evidence type="ECO:0000256" key="1">
    <source>
        <dbReference type="SAM" id="MobiDB-lite"/>
    </source>
</evidence>
<dbReference type="Proteomes" id="UP000324222">
    <property type="component" value="Unassembled WGS sequence"/>
</dbReference>
<keyword evidence="3" id="KW-1185">Reference proteome</keyword>
<feature type="compositionally biased region" description="Low complexity" evidence="1">
    <location>
        <begin position="117"/>
        <end position="132"/>
    </location>
</feature>
<sequence>MSFQVERNTRFSIAPSSVKKMCMGITVAKLVRGSIRWTGPVVARMRETSTDWLGATGAGTLRGDDGLIPKLFLLSWIAKFEMGCMALLWITKIDTSEQSPNRTHSEQYTPADEVFVPPTGGVAPAAGAAAASAPPPPSKESRPPLSKSRVPPVYAAQ</sequence>
<gene>
    <name evidence="2" type="ORF">E2C01_006456</name>
</gene>
<feature type="region of interest" description="Disordered" evidence="1">
    <location>
        <begin position="96"/>
        <end position="157"/>
    </location>
</feature>
<organism evidence="2 3">
    <name type="scientific">Portunus trituberculatus</name>
    <name type="common">Swimming crab</name>
    <name type="synonym">Neptunus trituberculatus</name>
    <dbReference type="NCBI Taxonomy" id="210409"/>
    <lineage>
        <taxon>Eukaryota</taxon>
        <taxon>Metazoa</taxon>
        <taxon>Ecdysozoa</taxon>
        <taxon>Arthropoda</taxon>
        <taxon>Crustacea</taxon>
        <taxon>Multicrustacea</taxon>
        <taxon>Malacostraca</taxon>
        <taxon>Eumalacostraca</taxon>
        <taxon>Eucarida</taxon>
        <taxon>Decapoda</taxon>
        <taxon>Pleocyemata</taxon>
        <taxon>Brachyura</taxon>
        <taxon>Eubrachyura</taxon>
        <taxon>Portunoidea</taxon>
        <taxon>Portunidae</taxon>
        <taxon>Portuninae</taxon>
        <taxon>Portunus</taxon>
    </lineage>
</organism>
<feature type="compositionally biased region" description="Polar residues" evidence="1">
    <location>
        <begin position="96"/>
        <end position="108"/>
    </location>
</feature>
<dbReference type="EMBL" id="VSRR010000301">
    <property type="protein sequence ID" value="MPC13712.1"/>
    <property type="molecule type" value="Genomic_DNA"/>
</dbReference>
<evidence type="ECO:0000313" key="2">
    <source>
        <dbReference type="EMBL" id="MPC13712.1"/>
    </source>
</evidence>